<name>A0ABX1NZL3_9RHOO</name>
<reference evidence="1 2" key="1">
    <citation type="submission" date="2019-12" db="EMBL/GenBank/DDBJ databases">
        <title>Comparative genomics gives insights into the taxonomy of the Azoarcus-Aromatoleum group and reveals separate origins of nif in the plant-associated Azoarcus and non-plant-associated Aromatoleum sub-groups.</title>
        <authorList>
            <person name="Lafos M."/>
            <person name="Maluk M."/>
            <person name="Batista M."/>
            <person name="Junghare M."/>
            <person name="Carmona M."/>
            <person name="Faoro H."/>
            <person name="Cruz L.M."/>
            <person name="Battistoni F."/>
            <person name="De Souza E."/>
            <person name="Pedrosa F."/>
            <person name="Chen W.-M."/>
            <person name="Poole P.S."/>
            <person name="Dixon R.A."/>
            <person name="James E.K."/>
        </authorList>
    </citation>
    <scope>NUCLEOTIDE SEQUENCE [LARGE SCALE GENOMIC DNA]</scope>
    <source>
        <strain evidence="1 2">PbN1</strain>
    </source>
</reference>
<keyword evidence="2" id="KW-1185">Reference proteome</keyword>
<organism evidence="1 2">
    <name type="scientific">Aromatoleum bremense</name>
    <dbReference type="NCBI Taxonomy" id="76115"/>
    <lineage>
        <taxon>Bacteria</taxon>
        <taxon>Pseudomonadati</taxon>
        <taxon>Pseudomonadota</taxon>
        <taxon>Betaproteobacteria</taxon>
        <taxon>Rhodocyclales</taxon>
        <taxon>Rhodocyclaceae</taxon>
        <taxon>Aromatoleum</taxon>
    </lineage>
</organism>
<sequence length="94" mass="10392">MARMTDAGVPSEVVTMVFHSGGYWLSRKADDTLELGPSVWEAPFVSMALWWELATLGLTGSGAETSPRRNRNSSPAVVVPLTVFEERRLRKRGN</sequence>
<comment type="caution">
    <text evidence="1">The sequence shown here is derived from an EMBL/GenBank/DDBJ whole genome shotgun (WGS) entry which is preliminary data.</text>
</comment>
<evidence type="ECO:0000313" key="1">
    <source>
        <dbReference type="EMBL" id="NMG17092.1"/>
    </source>
</evidence>
<protein>
    <submittedName>
        <fullName evidence="1">Uncharacterized protein</fullName>
    </submittedName>
</protein>
<dbReference type="RefSeq" id="WP_169203638.1">
    <property type="nucleotide sequence ID" value="NZ_CP059467.1"/>
</dbReference>
<evidence type="ECO:0000313" key="2">
    <source>
        <dbReference type="Proteomes" id="UP000633943"/>
    </source>
</evidence>
<proteinExistence type="predicted"/>
<gene>
    <name evidence="1" type="ORF">GPA24_16435</name>
</gene>
<dbReference type="Proteomes" id="UP000633943">
    <property type="component" value="Unassembled WGS sequence"/>
</dbReference>
<accession>A0ABX1NZL3</accession>
<dbReference type="EMBL" id="WTVP01000059">
    <property type="protein sequence ID" value="NMG17092.1"/>
    <property type="molecule type" value="Genomic_DNA"/>
</dbReference>